<keyword evidence="2" id="KW-1185">Reference proteome</keyword>
<dbReference type="Proteomes" id="UP000014977">
    <property type="component" value="Unassembled WGS sequence"/>
</dbReference>
<dbReference type="AlphaFoldDB" id="S7VD38"/>
<comment type="caution">
    <text evidence="1">The sequence shown here is derived from an EMBL/GenBank/DDBJ whole genome shotgun (WGS) entry which is preliminary data.</text>
</comment>
<evidence type="ECO:0000313" key="1">
    <source>
        <dbReference type="EMBL" id="EPR42373.1"/>
    </source>
</evidence>
<sequence length="41" mass="4680">MIQVRNLHKRFGNLEVIKGIDLHIRPGEGVWMDGSMPSCFP</sequence>
<accession>S7VD38</accession>
<evidence type="ECO:0000313" key="2">
    <source>
        <dbReference type="Proteomes" id="UP000014977"/>
    </source>
</evidence>
<evidence type="ECO:0008006" key="3">
    <source>
        <dbReference type="Google" id="ProtNLM"/>
    </source>
</evidence>
<organism evidence="1 2">
    <name type="scientific">Desulfococcus multivorans DSM 2059</name>
    <dbReference type="NCBI Taxonomy" id="1121405"/>
    <lineage>
        <taxon>Bacteria</taxon>
        <taxon>Pseudomonadati</taxon>
        <taxon>Thermodesulfobacteriota</taxon>
        <taxon>Desulfobacteria</taxon>
        <taxon>Desulfobacterales</taxon>
        <taxon>Desulfococcaceae</taxon>
        <taxon>Desulfococcus</taxon>
    </lineage>
</organism>
<dbReference type="EMBL" id="ATHJ01000067">
    <property type="protein sequence ID" value="EPR42373.1"/>
    <property type="molecule type" value="Genomic_DNA"/>
</dbReference>
<dbReference type="SUPFAM" id="SSF52540">
    <property type="entry name" value="P-loop containing nucleoside triphosphate hydrolases"/>
    <property type="match status" value="1"/>
</dbReference>
<gene>
    <name evidence="1" type="ORF">dsmv_1668</name>
</gene>
<protein>
    <recommendedName>
        <fullName evidence="3">ABC transporter related protein</fullName>
    </recommendedName>
</protein>
<reference evidence="1 2" key="1">
    <citation type="journal article" date="2013" name="Genome Announc.">
        <title>Draft genome sequences for three mercury-methylating, sulfate-reducing bacteria.</title>
        <authorList>
            <person name="Brown S.D."/>
            <person name="Hurt R.A.Jr."/>
            <person name="Gilmour C.C."/>
            <person name="Elias D.A."/>
        </authorList>
    </citation>
    <scope>NUCLEOTIDE SEQUENCE [LARGE SCALE GENOMIC DNA]</scope>
    <source>
        <strain evidence="1 2">DSM 2059</strain>
    </source>
</reference>
<name>S7VD38_DESML</name>
<dbReference type="RefSeq" id="WP_020876052.1">
    <property type="nucleotide sequence ID" value="NZ_ATHJ01000067.1"/>
</dbReference>
<dbReference type="InterPro" id="IPR027417">
    <property type="entry name" value="P-loop_NTPase"/>
</dbReference>
<proteinExistence type="predicted"/>